<dbReference type="InterPro" id="IPR027392">
    <property type="entry name" value="TF_Znf"/>
</dbReference>
<dbReference type="Proteomes" id="UP000282654">
    <property type="component" value="Unassembled WGS sequence"/>
</dbReference>
<reference evidence="2 3" key="1">
    <citation type="submission" date="2018-11" db="EMBL/GenBank/DDBJ databases">
        <title>Genomic Encyclopedia of Type Strains, Phase IV (KMG-IV): sequencing the most valuable type-strain genomes for metagenomic binning, comparative biology and taxonomic classification.</title>
        <authorList>
            <person name="Goeker M."/>
        </authorList>
    </citation>
    <scope>NUCLEOTIDE SEQUENCE [LARGE SCALE GENOMIC DNA]</scope>
    <source>
        <strain evidence="2 3">DSM 102936</strain>
    </source>
</reference>
<sequence>MRCPLCDVKMKEVERRGVMIDVCPECKGIWLDKGELERLLALERQEQGYYEAAYQEKKPEHPPHYHHDYHDPYHPKKHKKHKSLLGEIFDIFD</sequence>
<comment type="caution">
    <text evidence="2">The sequence shown here is derived from an EMBL/GenBank/DDBJ whole genome shotgun (WGS) entry which is preliminary data.</text>
</comment>
<dbReference type="AlphaFoldDB" id="A0A3N5ATJ8"/>
<dbReference type="EMBL" id="RKRE01000002">
    <property type="protein sequence ID" value="RPF46960.1"/>
    <property type="molecule type" value="Genomic_DNA"/>
</dbReference>
<evidence type="ECO:0000313" key="3">
    <source>
        <dbReference type="Proteomes" id="UP000282654"/>
    </source>
</evidence>
<feature type="domain" description="Transcription factor zinc-finger" evidence="1">
    <location>
        <begin position="2"/>
        <end position="41"/>
    </location>
</feature>
<dbReference type="RefSeq" id="WP_123929504.1">
    <property type="nucleotide sequence ID" value="NZ_RKRE01000002.1"/>
</dbReference>
<accession>A0A3N5ATJ8</accession>
<dbReference type="OrthoDB" id="9814037at2"/>
<protein>
    <recommendedName>
        <fullName evidence="1">Transcription factor zinc-finger domain-containing protein</fullName>
    </recommendedName>
</protein>
<evidence type="ECO:0000259" key="1">
    <source>
        <dbReference type="Pfam" id="PF13453"/>
    </source>
</evidence>
<name>A0A3N5ATJ8_9THEO</name>
<organism evidence="2 3">
    <name type="scientific">Thermodesulfitimonas autotrophica</name>
    <dbReference type="NCBI Taxonomy" id="1894989"/>
    <lineage>
        <taxon>Bacteria</taxon>
        <taxon>Bacillati</taxon>
        <taxon>Bacillota</taxon>
        <taxon>Clostridia</taxon>
        <taxon>Thermoanaerobacterales</taxon>
        <taxon>Thermoanaerobacteraceae</taxon>
        <taxon>Thermodesulfitimonas</taxon>
    </lineage>
</organism>
<evidence type="ECO:0000313" key="2">
    <source>
        <dbReference type="EMBL" id="RPF46960.1"/>
    </source>
</evidence>
<dbReference type="Pfam" id="PF13453">
    <property type="entry name" value="Zn_ribbon_TFIIB"/>
    <property type="match status" value="1"/>
</dbReference>
<proteinExistence type="predicted"/>
<gene>
    <name evidence="2" type="ORF">EDD75_1222</name>
</gene>
<keyword evidence="3" id="KW-1185">Reference proteome</keyword>